<dbReference type="FunFam" id="3.50.30.50:FF:000001">
    <property type="entry name" value="Kynurenine formamidase"/>
    <property type="match status" value="1"/>
</dbReference>
<evidence type="ECO:0000256" key="2">
    <source>
        <dbReference type="ARBA" id="ARBA00011738"/>
    </source>
</evidence>
<evidence type="ECO:0000256" key="3">
    <source>
        <dbReference type="ARBA" id="ARBA00022723"/>
    </source>
</evidence>
<dbReference type="InterPro" id="IPR017484">
    <property type="entry name" value="Kynurenine_formamidase_bac"/>
</dbReference>
<dbReference type="GO" id="GO:0008270">
    <property type="term" value="F:zinc ion binding"/>
    <property type="evidence" value="ECO:0007669"/>
    <property type="project" value="UniProtKB-UniRule"/>
</dbReference>
<keyword evidence="5 9" id="KW-0862">Zinc</keyword>
<keyword evidence="11" id="KW-1185">Reference proteome</keyword>
<reference evidence="10" key="1">
    <citation type="submission" date="2023-02" db="EMBL/GenBank/DDBJ databases">
        <title>Genome sequence of Hyphococcus flavus.</title>
        <authorList>
            <person name="Rong J.-C."/>
            <person name="Zhao Q."/>
            <person name="Yi M."/>
            <person name="Wu J.-Y."/>
        </authorList>
    </citation>
    <scope>NUCLEOTIDE SEQUENCE</scope>
    <source>
        <strain evidence="10">MCCC 1K03223</strain>
    </source>
</reference>
<keyword evidence="4 9" id="KW-0378">Hydrolase</keyword>
<feature type="binding site" evidence="9">
    <location>
        <position position="174"/>
    </location>
    <ligand>
        <name>Zn(2+)</name>
        <dbReference type="ChEBI" id="CHEBI:29105"/>
        <label>2</label>
    </ligand>
</feature>
<evidence type="ECO:0000256" key="8">
    <source>
        <dbReference type="ARBA" id="ARBA00060547"/>
    </source>
</evidence>
<evidence type="ECO:0000256" key="7">
    <source>
        <dbReference type="ARBA" id="ARBA00048496"/>
    </source>
</evidence>
<protein>
    <recommendedName>
        <fullName evidence="9">Kynurenine formamidase</fullName>
        <shortName evidence="9">KFA</shortName>
        <shortName evidence="9">KFase</shortName>
        <ecNumber evidence="9">3.5.1.9</ecNumber>
    </recommendedName>
    <alternativeName>
        <fullName evidence="9">Arylformamidase</fullName>
    </alternativeName>
    <alternativeName>
        <fullName evidence="9">N-formylkynurenine formamidase</fullName>
        <shortName evidence="9">FKF</shortName>
    </alternativeName>
</protein>
<dbReference type="GO" id="GO:0019441">
    <property type="term" value="P:L-tryptophan catabolic process to kynurenine"/>
    <property type="evidence" value="ECO:0007669"/>
    <property type="project" value="UniProtKB-UniRule"/>
</dbReference>
<dbReference type="InterPro" id="IPR007325">
    <property type="entry name" value="KFase/CYL"/>
</dbReference>
<evidence type="ECO:0000313" key="11">
    <source>
        <dbReference type="Proteomes" id="UP001214043"/>
    </source>
</evidence>
<dbReference type="EC" id="3.5.1.9" evidence="9"/>
<dbReference type="Gene3D" id="3.50.30.50">
    <property type="entry name" value="Putative cyclase"/>
    <property type="match status" value="1"/>
</dbReference>
<feature type="active site" description="Proton donor/acceptor" evidence="9">
    <location>
        <position position="57"/>
    </location>
</feature>
<feature type="binding site" evidence="9">
    <location>
        <position position="162"/>
    </location>
    <ligand>
        <name>Zn(2+)</name>
        <dbReference type="ChEBI" id="CHEBI:29105"/>
        <label>2</label>
    </ligand>
</feature>
<dbReference type="PANTHER" id="PTHR31118">
    <property type="entry name" value="CYCLASE-LIKE PROTEIN 2"/>
    <property type="match status" value="1"/>
</dbReference>
<comment type="subunit">
    <text evidence="2 9">Homodimer.</text>
</comment>
<evidence type="ECO:0000256" key="4">
    <source>
        <dbReference type="ARBA" id="ARBA00022801"/>
    </source>
</evidence>
<dbReference type="AlphaFoldDB" id="A0AAE9ZA26"/>
<name>A0AAE9ZA26_9PROT</name>
<comment type="function">
    <text evidence="1 9">Catalyzes the hydrolysis of N-formyl-L-kynurenine to L-kynurenine, the second step in the kynurenine pathway of tryptophan degradation.</text>
</comment>
<dbReference type="GO" id="GO:0004328">
    <property type="term" value="F:formamidase activity"/>
    <property type="evidence" value="ECO:0007669"/>
    <property type="project" value="InterPro"/>
</dbReference>
<sequence>MTIIDITPLVSAATPMFPGDTKFSATRCWEIGADCPVNVSRIVMSTHTGAHADAPLHYDENGKPIDQVDLAPYIGPCAVVQLTDQSPLVSKDSIAKALDEISVTAPERVIIRTYERIPSEWDENFTAIDAGAIDWLATCGCRLIGVDTPSLDPASSKTMDAHNAVRRADMRILEGLRLDDVAPGVYELIAPPLKLKGLDAAPVRALLRTMS</sequence>
<evidence type="ECO:0000313" key="10">
    <source>
        <dbReference type="EMBL" id="WDI30323.1"/>
    </source>
</evidence>
<dbReference type="KEGG" id="hfl:PUV54_10170"/>
<dbReference type="NCBIfam" id="TIGR03035">
    <property type="entry name" value="trp_arylform"/>
    <property type="match status" value="1"/>
</dbReference>
<feature type="binding site" evidence="9">
    <location>
        <position position="47"/>
    </location>
    <ligand>
        <name>Zn(2+)</name>
        <dbReference type="ChEBI" id="CHEBI:29105"/>
        <label>1</label>
    </ligand>
</feature>
<feature type="binding site" evidence="9">
    <location>
        <position position="51"/>
    </location>
    <ligand>
        <name>Zn(2+)</name>
        <dbReference type="ChEBI" id="CHEBI:29105"/>
        <label>1</label>
    </ligand>
</feature>
<dbReference type="Pfam" id="PF04199">
    <property type="entry name" value="Cyclase"/>
    <property type="match status" value="1"/>
</dbReference>
<evidence type="ECO:0000256" key="9">
    <source>
        <dbReference type="HAMAP-Rule" id="MF_01969"/>
    </source>
</evidence>
<evidence type="ECO:0000256" key="6">
    <source>
        <dbReference type="ARBA" id="ARBA00023079"/>
    </source>
</evidence>
<comment type="similarity">
    <text evidence="9">Belongs to the Cyclase 1 superfamily. KynB family.</text>
</comment>
<dbReference type="PANTHER" id="PTHR31118:SF32">
    <property type="entry name" value="KYNURENINE FORMAMIDASE"/>
    <property type="match status" value="1"/>
</dbReference>
<comment type="pathway">
    <text evidence="8 9">Amino-acid degradation; L-tryptophan degradation via kynurenine pathway; L-kynurenine from L-tryptophan: step 2/2.</text>
</comment>
<accession>A0AAE9ZA26</accession>
<dbReference type="RefSeq" id="WP_274492121.1">
    <property type="nucleotide sequence ID" value="NZ_CP118166.1"/>
</dbReference>
<evidence type="ECO:0000256" key="5">
    <source>
        <dbReference type="ARBA" id="ARBA00022833"/>
    </source>
</evidence>
<dbReference type="GO" id="GO:0004061">
    <property type="term" value="F:arylformamidase activity"/>
    <property type="evidence" value="ECO:0007669"/>
    <property type="project" value="UniProtKB-UniRule"/>
</dbReference>
<feature type="binding site" evidence="9">
    <location>
        <position position="174"/>
    </location>
    <ligand>
        <name>Zn(2+)</name>
        <dbReference type="ChEBI" id="CHEBI:29105"/>
        <label>1</label>
    </ligand>
</feature>
<feature type="binding site" evidence="9">
    <location>
        <position position="53"/>
    </location>
    <ligand>
        <name>Zn(2+)</name>
        <dbReference type="ChEBI" id="CHEBI:29105"/>
        <label>1</label>
    </ligand>
</feature>
<feature type="binding site" evidence="9">
    <location>
        <position position="53"/>
    </location>
    <ligand>
        <name>Zn(2+)</name>
        <dbReference type="ChEBI" id="CHEBI:29105"/>
        <label>2</label>
    </ligand>
</feature>
<evidence type="ECO:0000256" key="1">
    <source>
        <dbReference type="ARBA" id="ARBA00002204"/>
    </source>
</evidence>
<gene>
    <name evidence="9 10" type="primary">kynB</name>
    <name evidence="10" type="ORF">PUV54_10170</name>
</gene>
<keyword evidence="3 9" id="KW-0479">Metal-binding</keyword>
<comment type="cofactor">
    <cofactor evidence="9">
        <name>Zn(2+)</name>
        <dbReference type="ChEBI" id="CHEBI:29105"/>
    </cofactor>
    <text evidence="9">Binds 2 zinc ions per subunit.</text>
</comment>
<dbReference type="Proteomes" id="UP001214043">
    <property type="component" value="Chromosome"/>
</dbReference>
<dbReference type="InterPro" id="IPR037175">
    <property type="entry name" value="KFase_sf"/>
</dbReference>
<comment type="catalytic activity">
    <reaction evidence="7 9">
        <text>N-formyl-L-kynurenine + H2O = L-kynurenine + formate + H(+)</text>
        <dbReference type="Rhea" id="RHEA:13009"/>
        <dbReference type="ChEBI" id="CHEBI:15377"/>
        <dbReference type="ChEBI" id="CHEBI:15378"/>
        <dbReference type="ChEBI" id="CHEBI:15740"/>
        <dbReference type="ChEBI" id="CHEBI:57959"/>
        <dbReference type="ChEBI" id="CHEBI:58629"/>
        <dbReference type="EC" id="3.5.1.9"/>
    </reaction>
</comment>
<feature type="binding site" evidence="9">
    <location>
        <position position="17"/>
    </location>
    <ligand>
        <name>substrate</name>
    </ligand>
</feature>
<organism evidence="10 11">
    <name type="scientific">Hyphococcus flavus</name>
    <dbReference type="NCBI Taxonomy" id="1866326"/>
    <lineage>
        <taxon>Bacteria</taxon>
        <taxon>Pseudomonadati</taxon>
        <taxon>Pseudomonadota</taxon>
        <taxon>Alphaproteobacteria</taxon>
        <taxon>Parvularculales</taxon>
        <taxon>Parvularculaceae</taxon>
        <taxon>Hyphococcus</taxon>
    </lineage>
</organism>
<keyword evidence="6 9" id="KW-0823">Tryptophan catabolism</keyword>
<proteinExistence type="inferred from homology"/>
<dbReference type="EMBL" id="CP118166">
    <property type="protein sequence ID" value="WDI30323.1"/>
    <property type="molecule type" value="Genomic_DNA"/>
</dbReference>
<dbReference type="SUPFAM" id="SSF102198">
    <property type="entry name" value="Putative cyclase"/>
    <property type="match status" value="1"/>
</dbReference>
<dbReference type="HAMAP" id="MF_01969">
    <property type="entry name" value="KynB"/>
    <property type="match status" value="1"/>
</dbReference>